<name>A0A7R9I759_9NEOP</name>
<dbReference type="AlphaFoldDB" id="A0A7R9I759"/>
<protein>
    <submittedName>
        <fullName evidence="1">Uncharacterized protein</fullName>
    </submittedName>
</protein>
<reference evidence="1" key="1">
    <citation type="submission" date="2020-11" db="EMBL/GenBank/DDBJ databases">
        <authorList>
            <person name="Tran Van P."/>
        </authorList>
    </citation>
    <scope>NUCLEOTIDE SEQUENCE</scope>
</reference>
<gene>
    <name evidence="1" type="ORF">TBIB3V08_LOCUS12396</name>
</gene>
<organism evidence="1">
    <name type="scientific">Timema bartmani</name>
    <dbReference type="NCBI Taxonomy" id="61472"/>
    <lineage>
        <taxon>Eukaryota</taxon>
        <taxon>Metazoa</taxon>
        <taxon>Ecdysozoa</taxon>
        <taxon>Arthropoda</taxon>
        <taxon>Hexapoda</taxon>
        <taxon>Insecta</taxon>
        <taxon>Pterygota</taxon>
        <taxon>Neoptera</taxon>
        <taxon>Polyneoptera</taxon>
        <taxon>Phasmatodea</taxon>
        <taxon>Timematodea</taxon>
        <taxon>Timematoidea</taxon>
        <taxon>Timematidae</taxon>
        <taxon>Timema</taxon>
    </lineage>
</organism>
<proteinExistence type="predicted"/>
<sequence>MNNASLFTSSSFGYNGAYGLTYEHPPSLKNRDADAGNPNLNVYHSIDDLDDRKVEHLYDEIKQKEGQGKDLV</sequence>
<accession>A0A7R9I759</accession>
<dbReference type="EMBL" id="OD573681">
    <property type="protein sequence ID" value="CAD7450125.1"/>
    <property type="molecule type" value="Genomic_DNA"/>
</dbReference>
<evidence type="ECO:0000313" key="1">
    <source>
        <dbReference type="EMBL" id="CAD7450125.1"/>
    </source>
</evidence>